<evidence type="ECO:0000256" key="3">
    <source>
        <dbReference type="ARBA" id="ARBA00022781"/>
    </source>
</evidence>
<comment type="subcellular location">
    <subcellularLocation>
        <location evidence="8">Cell membrane</location>
        <topology evidence="8">Peripheral membrane protein</topology>
    </subcellularLocation>
    <subcellularLocation>
        <location evidence="1">Membrane</location>
    </subcellularLocation>
</comment>
<dbReference type="SUPFAM" id="SSF47928">
    <property type="entry name" value="N-terminal domain of the delta subunit of the F1F0-ATP synthase"/>
    <property type="match status" value="1"/>
</dbReference>
<dbReference type="PANTHER" id="PTHR11910">
    <property type="entry name" value="ATP SYNTHASE DELTA CHAIN"/>
    <property type="match status" value="1"/>
</dbReference>
<dbReference type="Gene3D" id="1.10.520.20">
    <property type="entry name" value="N-terminal domain of the delta subunit of the F1F0-ATP synthase"/>
    <property type="match status" value="1"/>
</dbReference>
<reference evidence="9 10" key="1">
    <citation type="submission" date="2019-12" db="EMBL/GenBank/DDBJ databases">
        <authorList>
            <person name="Li M."/>
        </authorList>
    </citation>
    <scope>NUCLEOTIDE SEQUENCE [LARGE SCALE GENOMIC DNA]</scope>
    <source>
        <strain evidence="9 10">GBMRC 2046</strain>
    </source>
</reference>
<dbReference type="EMBL" id="WUMV01000008">
    <property type="protein sequence ID" value="MXN66852.1"/>
    <property type="molecule type" value="Genomic_DNA"/>
</dbReference>
<dbReference type="GO" id="GO:0045259">
    <property type="term" value="C:proton-transporting ATP synthase complex"/>
    <property type="evidence" value="ECO:0007669"/>
    <property type="project" value="UniProtKB-KW"/>
</dbReference>
<organism evidence="9 10">
    <name type="scientific">Stappia sediminis</name>
    <dbReference type="NCBI Taxonomy" id="2692190"/>
    <lineage>
        <taxon>Bacteria</taxon>
        <taxon>Pseudomonadati</taxon>
        <taxon>Pseudomonadota</taxon>
        <taxon>Alphaproteobacteria</taxon>
        <taxon>Hyphomicrobiales</taxon>
        <taxon>Stappiaceae</taxon>
        <taxon>Stappia</taxon>
    </lineage>
</organism>
<keyword evidence="3 8" id="KW-0375">Hydrogen ion transport</keyword>
<keyword evidence="10" id="KW-1185">Reference proteome</keyword>
<dbReference type="NCBIfam" id="TIGR01145">
    <property type="entry name" value="ATP_synt_delta"/>
    <property type="match status" value="1"/>
</dbReference>
<evidence type="ECO:0000256" key="6">
    <source>
        <dbReference type="ARBA" id="ARBA00023196"/>
    </source>
</evidence>
<evidence type="ECO:0000256" key="5">
    <source>
        <dbReference type="ARBA" id="ARBA00023136"/>
    </source>
</evidence>
<dbReference type="NCBIfam" id="NF004402">
    <property type="entry name" value="PRK05758.2-2"/>
    <property type="match status" value="1"/>
</dbReference>
<name>A0A7X3LXC8_9HYPH</name>
<dbReference type="HAMAP" id="MF_01416">
    <property type="entry name" value="ATP_synth_delta_bact"/>
    <property type="match status" value="1"/>
</dbReference>
<dbReference type="RefSeq" id="WP_160777085.1">
    <property type="nucleotide sequence ID" value="NZ_WUMV01000008.1"/>
</dbReference>
<keyword evidence="2 8" id="KW-0813">Transport</keyword>
<keyword evidence="5 8" id="KW-0472">Membrane</keyword>
<proteinExistence type="inferred from homology"/>
<evidence type="ECO:0000313" key="10">
    <source>
        <dbReference type="Proteomes" id="UP000433101"/>
    </source>
</evidence>
<dbReference type="Pfam" id="PF00213">
    <property type="entry name" value="OSCP"/>
    <property type="match status" value="1"/>
</dbReference>
<keyword evidence="6 8" id="KW-0139">CF(1)</keyword>
<dbReference type="GO" id="GO:0046933">
    <property type="term" value="F:proton-transporting ATP synthase activity, rotational mechanism"/>
    <property type="evidence" value="ECO:0007669"/>
    <property type="project" value="UniProtKB-UniRule"/>
</dbReference>
<dbReference type="GO" id="GO:0005886">
    <property type="term" value="C:plasma membrane"/>
    <property type="evidence" value="ECO:0007669"/>
    <property type="project" value="UniProtKB-SubCell"/>
</dbReference>
<sequence length="186" mass="19708">MTDNVSLISGVALRYATALLELAEDQKAVDAVEKDLDGFEKLLGESADLRRLVQSPVFSADEQLKALSAILDKAGLKGLAANFLKLAAKNRRLFAVPGMISAFRAVLAAKRGETTADVTSAAPLSDDQVEALKKALHASTGKTIKISAKVDPELIGGLIVKVGSRMIDTSLKTKLNSLKFAMKEVG</sequence>
<comment type="function">
    <text evidence="8">F(1)F(0) ATP synthase produces ATP from ADP in the presence of a proton or sodium gradient. F-type ATPases consist of two structural domains, F(1) containing the extramembraneous catalytic core and F(0) containing the membrane proton channel, linked together by a central stalk and a peripheral stalk. During catalysis, ATP synthesis in the catalytic domain of F(1) is coupled via a rotary mechanism of the central stalk subunits to proton translocation.</text>
</comment>
<evidence type="ECO:0000256" key="2">
    <source>
        <dbReference type="ARBA" id="ARBA00022448"/>
    </source>
</evidence>
<evidence type="ECO:0000256" key="1">
    <source>
        <dbReference type="ARBA" id="ARBA00004370"/>
    </source>
</evidence>
<evidence type="ECO:0000313" key="9">
    <source>
        <dbReference type="EMBL" id="MXN66852.1"/>
    </source>
</evidence>
<keyword evidence="8" id="KW-1003">Cell membrane</keyword>
<dbReference type="NCBIfam" id="NF004406">
    <property type="entry name" value="PRK05758.3-2"/>
    <property type="match status" value="1"/>
</dbReference>
<gene>
    <name evidence="8" type="primary">atpH</name>
    <name evidence="9" type="ORF">GR183_18210</name>
</gene>
<comment type="caution">
    <text evidence="9">The sequence shown here is derived from an EMBL/GenBank/DDBJ whole genome shotgun (WGS) entry which is preliminary data.</text>
</comment>
<dbReference type="InterPro" id="IPR026015">
    <property type="entry name" value="ATP_synth_OSCP/delta_N_sf"/>
</dbReference>
<evidence type="ECO:0000256" key="7">
    <source>
        <dbReference type="ARBA" id="ARBA00023310"/>
    </source>
</evidence>
<evidence type="ECO:0000256" key="8">
    <source>
        <dbReference type="HAMAP-Rule" id="MF_01416"/>
    </source>
</evidence>
<keyword evidence="7 8" id="KW-0066">ATP synthesis</keyword>
<dbReference type="Proteomes" id="UP000433101">
    <property type="component" value="Unassembled WGS sequence"/>
</dbReference>
<accession>A0A7X3LXC8</accession>
<dbReference type="InterPro" id="IPR000711">
    <property type="entry name" value="ATPase_OSCP/dsu"/>
</dbReference>
<dbReference type="PRINTS" id="PR00125">
    <property type="entry name" value="ATPASEDELTA"/>
</dbReference>
<dbReference type="InterPro" id="IPR020781">
    <property type="entry name" value="ATPase_OSCP/d_CS"/>
</dbReference>
<comment type="similarity">
    <text evidence="8">Belongs to the ATPase delta chain family.</text>
</comment>
<comment type="function">
    <text evidence="8">This protein is part of the stalk that links CF(0) to CF(1). It either transmits conformational changes from CF(0) to CF(1) or is implicated in proton conduction.</text>
</comment>
<evidence type="ECO:0000256" key="4">
    <source>
        <dbReference type="ARBA" id="ARBA00023065"/>
    </source>
</evidence>
<dbReference type="AlphaFoldDB" id="A0A7X3LXC8"/>
<keyword evidence="4 8" id="KW-0406">Ion transport</keyword>
<protein>
    <recommendedName>
        <fullName evidence="8">ATP synthase subunit delta</fullName>
    </recommendedName>
    <alternativeName>
        <fullName evidence="8">ATP synthase F(1) sector subunit delta</fullName>
    </alternativeName>
    <alternativeName>
        <fullName evidence="8">F-type ATPase subunit delta</fullName>
        <shortName evidence="8">F-ATPase subunit delta</shortName>
    </alternativeName>
</protein>
<dbReference type="PROSITE" id="PS00389">
    <property type="entry name" value="ATPASE_DELTA"/>
    <property type="match status" value="1"/>
</dbReference>